<comment type="caution">
    <text evidence="8">The sequence shown here is derived from an EMBL/GenBank/DDBJ whole genome shotgun (WGS) entry which is preliminary data.</text>
</comment>
<feature type="region of interest" description="Disordered" evidence="7">
    <location>
        <begin position="334"/>
        <end position="399"/>
    </location>
</feature>
<dbReference type="GO" id="GO:0016788">
    <property type="term" value="F:hydrolase activity, acting on ester bonds"/>
    <property type="evidence" value="ECO:0007669"/>
    <property type="project" value="InterPro"/>
</dbReference>
<dbReference type="InterPro" id="IPR008947">
    <property type="entry name" value="PLipase_C/P1_nuclease_dom_sf"/>
</dbReference>
<evidence type="ECO:0000256" key="3">
    <source>
        <dbReference type="ARBA" id="ARBA00022759"/>
    </source>
</evidence>
<dbReference type="Pfam" id="PF02265">
    <property type="entry name" value="S1-P1_nuclease"/>
    <property type="match status" value="1"/>
</dbReference>
<dbReference type="InterPro" id="IPR003154">
    <property type="entry name" value="S1/P1nuclease"/>
</dbReference>
<dbReference type="GO" id="GO:0004519">
    <property type="term" value="F:endonuclease activity"/>
    <property type="evidence" value="ECO:0007669"/>
    <property type="project" value="UniProtKB-KW"/>
</dbReference>
<name>A0A7L4ZUW4_9BACT</name>
<evidence type="ECO:0000256" key="2">
    <source>
        <dbReference type="ARBA" id="ARBA00022723"/>
    </source>
</evidence>
<keyword evidence="4" id="KW-0378">Hydrolase</keyword>
<dbReference type="Proteomes" id="UP000326380">
    <property type="component" value="Unassembled WGS sequence"/>
</dbReference>
<keyword evidence="5" id="KW-1015">Disulfide bond</keyword>
<evidence type="ECO:0000256" key="4">
    <source>
        <dbReference type="ARBA" id="ARBA00022801"/>
    </source>
</evidence>
<protein>
    <submittedName>
        <fullName evidence="8">Uncharacterized protein</fullName>
    </submittedName>
</protein>
<evidence type="ECO:0000256" key="5">
    <source>
        <dbReference type="ARBA" id="ARBA00023157"/>
    </source>
</evidence>
<evidence type="ECO:0000256" key="6">
    <source>
        <dbReference type="ARBA" id="ARBA00023180"/>
    </source>
</evidence>
<evidence type="ECO:0000256" key="7">
    <source>
        <dbReference type="SAM" id="MobiDB-lite"/>
    </source>
</evidence>
<keyword evidence="6" id="KW-0325">Glycoprotein</keyword>
<reference evidence="8 9" key="1">
    <citation type="submission" date="2019-09" db="EMBL/GenBank/DDBJ databases">
        <title>Genome sequence of Hymenobacter sp. M3.</title>
        <authorList>
            <person name="Srinivasan S."/>
        </authorList>
    </citation>
    <scope>NUCLEOTIDE SEQUENCE [LARGE SCALE GENOMIC DNA]</scope>
    <source>
        <strain evidence="8 9">M3</strain>
    </source>
</reference>
<feature type="compositionally biased region" description="Low complexity" evidence="7">
    <location>
        <begin position="350"/>
        <end position="362"/>
    </location>
</feature>
<feature type="compositionally biased region" description="Basic and acidic residues" evidence="7">
    <location>
        <begin position="366"/>
        <end position="381"/>
    </location>
</feature>
<dbReference type="RefSeq" id="WP_151079345.1">
    <property type="nucleotide sequence ID" value="NZ_CP047647.1"/>
</dbReference>
<organism evidence="8 9">
    <name type="scientific">Hymenobacter busanensis</name>
    <dbReference type="NCBI Taxonomy" id="2607656"/>
    <lineage>
        <taxon>Bacteria</taxon>
        <taxon>Pseudomonadati</taxon>
        <taxon>Bacteroidota</taxon>
        <taxon>Cytophagia</taxon>
        <taxon>Cytophagales</taxon>
        <taxon>Hymenobacteraceae</taxon>
        <taxon>Hymenobacter</taxon>
    </lineage>
</organism>
<dbReference type="GO" id="GO:0006308">
    <property type="term" value="P:DNA catabolic process"/>
    <property type="evidence" value="ECO:0007669"/>
    <property type="project" value="InterPro"/>
</dbReference>
<dbReference type="CDD" id="cd10981">
    <property type="entry name" value="ZnPC_S1P1"/>
    <property type="match status" value="1"/>
</dbReference>
<sequence length="399" mass="44538">MKKLLVSLALVLLCPVLSPGWGFFGHRTIHQVAIYELPSSMQPFYFRHMAQIVRLSTAPDERRNDDPTEANKHFIDMDHYGDNPFGMMPKLYEKAAAKYTADTLKKYGTVPWVILDVKDKLTQAFKEGDTTAIVALSADLGHYVSDAFVPLHTTENYDGQLTKQNGLHSLWESKLVERHIGEYKLDGEKAEYIKDPLTSVWATLQSSYGFLGATFDYEVAVGKKFTPEKKYTYSHKYGNTRRSYSDAFADEYHKKVGGMVAYQMKLATTMVASMWYTAWKDAGSPDLNKMMRPGKLAKEEKDLLETQLAAWKKNELFDQNLLLAAQKQAAVAKPDEVGSADGAAPPPPAEATAAPAAPAAPAQQPDKVKTKEKKDDGEKQKSKTKAKKEKDPNNPFGDQ</sequence>
<evidence type="ECO:0000256" key="1">
    <source>
        <dbReference type="ARBA" id="ARBA00022722"/>
    </source>
</evidence>
<proteinExistence type="predicted"/>
<keyword evidence="9" id="KW-1185">Reference proteome</keyword>
<keyword evidence="1" id="KW-0540">Nuclease</keyword>
<dbReference type="Gene3D" id="1.10.575.10">
    <property type="entry name" value="P1 Nuclease"/>
    <property type="match status" value="1"/>
</dbReference>
<keyword evidence="2" id="KW-0479">Metal-binding</keyword>
<evidence type="ECO:0000313" key="8">
    <source>
        <dbReference type="EMBL" id="KAA9332404.1"/>
    </source>
</evidence>
<evidence type="ECO:0000313" key="9">
    <source>
        <dbReference type="Proteomes" id="UP000326380"/>
    </source>
</evidence>
<dbReference type="SUPFAM" id="SSF48537">
    <property type="entry name" value="Phospholipase C/P1 nuclease"/>
    <property type="match status" value="1"/>
</dbReference>
<dbReference type="AlphaFoldDB" id="A0A7L4ZUW4"/>
<dbReference type="EMBL" id="VTWU01000004">
    <property type="protein sequence ID" value="KAA9332404.1"/>
    <property type="molecule type" value="Genomic_DNA"/>
</dbReference>
<dbReference type="GO" id="GO:0046872">
    <property type="term" value="F:metal ion binding"/>
    <property type="evidence" value="ECO:0007669"/>
    <property type="project" value="UniProtKB-KW"/>
</dbReference>
<accession>A0A7L4ZUW4</accession>
<gene>
    <name evidence="8" type="ORF">F0P96_13095</name>
</gene>
<keyword evidence="3" id="KW-0255">Endonuclease</keyword>
<dbReference type="GO" id="GO:0003676">
    <property type="term" value="F:nucleic acid binding"/>
    <property type="evidence" value="ECO:0007669"/>
    <property type="project" value="InterPro"/>
</dbReference>